<dbReference type="Gene3D" id="3.20.110.20">
    <property type="match status" value="1"/>
</dbReference>
<keyword evidence="2" id="KW-0119">Carbohydrate metabolism</keyword>
<accession>A0A428YBS3</accession>
<dbReference type="InterPro" id="IPR011330">
    <property type="entry name" value="Glyco_hydro/deAcase_b/a-brl"/>
</dbReference>
<proteinExistence type="inferred from homology"/>
<gene>
    <name evidence="4" type="ORF">DMH04_50200</name>
</gene>
<evidence type="ECO:0000313" key="4">
    <source>
        <dbReference type="EMBL" id="RSM65027.1"/>
    </source>
</evidence>
<dbReference type="Proteomes" id="UP000287547">
    <property type="component" value="Unassembled WGS sequence"/>
</dbReference>
<evidence type="ECO:0000256" key="1">
    <source>
        <dbReference type="ARBA" id="ARBA00006821"/>
    </source>
</evidence>
<dbReference type="EMBL" id="QHKI01000090">
    <property type="protein sequence ID" value="RSM65027.1"/>
    <property type="molecule type" value="Genomic_DNA"/>
</dbReference>
<dbReference type="SUPFAM" id="SSF88713">
    <property type="entry name" value="Glycoside hydrolase/deacetylase"/>
    <property type="match status" value="1"/>
</dbReference>
<comment type="caution">
    <text evidence="4">The sequence shown here is derived from an EMBL/GenBank/DDBJ whole genome shotgun (WGS) entry which is preliminary data.</text>
</comment>
<dbReference type="PANTHER" id="PTHR36306:SF1">
    <property type="entry name" value="ALPHA-AMYLASE-RELATED"/>
    <property type="match status" value="1"/>
</dbReference>
<comment type="similarity">
    <text evidence="1">Belongs to the glycosyl hydrolase 57 family.</text>
</comment>
<evidence type="ECO:0000313" key="5">
    <source>
        <dbReference type="Proteomes" id="UP000287547"/>
    </source>
</evidence>
<sequence length="693" mass="76007">MRTPTVAHSIRRGFPREIIAAGRNVLSAVPLAFVHHANQLNITDGYDNRDGIGRICDGYAAVLELHRRYGIPTGLHLSGTLIEAALWHRPGFVELVNERIADGTVSLLGGTYCEPIMPICSQWSNRRQLATAAALHRKHFGVGQPPTGWLPERVWAPELADVLTEAGIRRILVDDRLLAKPVPKDGYPADSRAHVDLHGPYRWDPERPPPFIPGLADPRLLRPAAVTDDLTVVPICSYLRYLFPPRTAEHLKYLEAFLADVGDRHTGEEILVYADDMERAAGVGGWEPALERYEELLRFLASAELAEPVALDPWLDSRDQPARAHVPAGTYYELEVAWSAGPSYRGWTDTPQWWPYGELLADIECEVLQAGDAVEPRLRSLAERLLLLGQHELGWHDNTEDGRGLAPWVRATGSHARLARPLLSAARWSAGGRYTPSAGLYDIDGDGAEELIMVSDDVWCLVSPREGARVTLLAHRRPHASCGEHPPALIVGNPADHWNFQEELHRYMDVPAAHPGALADRETVHRAWVPWVSTQDPAAVVVDLRPEDGTATEARRYALLDGVPALLACIHTATPGRRIENLIVPDYLEALLGGRAGLTAVGGQLWRGWHGEASQCWLAFDPGQATVITDEHTAAGHGLPATVVAHDTHVDLLVGAGFMYDSFAVRWLAMARDVLHPAPPGQTRTTAALAAPA</sequence>
<dbReference type="PANTHER" id="PTHR36306">
    <property type="entry name" value="ALPHA-AMYLASE-RELATED-RELATED"/>
    <property type="match status" value="1"/>
</dbReference>
<organism evidence="4 5">
    <name type="scientific">Kibdelosporangium aridum</name>
    <dbReference type="NCBI Taxonomy" id="2030"/>
    <lineage>
        <taxon>Bacteria</taxon>
        <taxon>Bacillati</taxon>
        <taxon>Actinomycetota</taxon>
        <taxon>Actinomycetes</taxon>
        <taxon>Pseudonocardiales</taxon>
        <taxon>Pseudonocardiaceae</taxon>
        <taxon>Kibdelosporangium</taxon>
    </lineage>
</organism>
<reference evidence="4 5" key="1">
    <citation type="submission" date="2018-05" db="EMBL/GenBank/DDBJ databases">
        <title>Evolution of GPA BGCs.</title>
        <authorList>
            <person name="Waglechner N."/>
            <person name="Wright G.D."/>
        </authorList>
    </citation>
    <scope>NUCLEOTIDE SEQUENCE [LARGE SCALE GENOMIC DNA]</scope>
    <source>
        <strain evidence="4 5">A82846</strain>
    </source>
</reference>
<protein>
    <recommendedName>
        <fullName evidence="3">Glycoside hydrolase family 57 N-terminal domain-containing protein</fullName>
    </recommendedName>
</protein>
<evidence type="ECO:0000256" key="2">
    <source>
        <dbReference type="ARBA" id="ARBA00023277"/>
    </source>
</evidence>
<dbReference type="GO" id="GO:0003824">
    <property type="term" value="F:catalytic activity"/>
    <property type="evidence" value="ECO:0007669"/>
    <property type="project" value="InterPro"/>
</dbReference>
<evidence type="ECO:0000259" key="3">
    <source>
        <dbReference type="Pfam" id="PF03065"/>
    </source>
</evidence>
<dbReference type="InterPro" id="IPR004300">
    <property type="entry name" value="Glyco_hydro_57_N"/>
</dbReference>
<name>A0A428YBS3_KIBAR</name>
<dbReference type="InterPro" id="IPR052046">
    <property type="entry name" value="GH57_Enzymes"/>
</dbReference>
<feature type="domain" description="Glycoside hydrolase family 57 N-terminal" evidence="3">
    <location>
        <begin position="65"/>
        <end position="191"/>
    </location>
</feature>
<dbReference type="Pfam" id="PF03065">
    <property type="entry name" value="Glyco_hydro_57"/>
    <property type="match status" value="1"/>
</dbReference>
<dbReference type="GO" id="GO:0005975">
    <property type="term" value="P:carbohydrate metabolic process"/>
    <property type="evidence" value="ECO:0007669"/>
    <property type="project" value="InterPro"/>
</dbReference>
<dbReference type="OrthoDB" id="6286688at2"/>
<dbReference type="AlphaFoldDB" id="A0A428YBS3"/>